<accession>A0A7V7YGK3</accession>
<feature type="region of interest" description="Disordered" evidence="1">
    <location>
        <begin position="699"/>
        <end position="719"/>
    </location>
</feature>
<dbReference type="EMBL" id="WELC01000010">
    <property type="protein sequence ID" value="KAB7630595.1"/>
    <property type="molecule type" value="Genomic_DNA"/>
</dbReference>
<dbReference type="RefSeq" id="WP_152152552.1">
    <property type="nucleotide sequence ID" value="NZ_WELC01000010.1"/>
</dbReference>
<evidence type="ECO:0000313" key="3">
    <source>
        <dbReference type="Proteomes" id="UP000449004"/>
    </source>
</evidence>
<name>A0A7V7YGK3_9GAMM</name>
<feature type="region of interest" description="Disordered" evidence="1">
    <location>
        <begin position="248"/>
        <end position="269"/>
    </location>
</feature>
<gene>
    <name evidence="2" type="ORF">F9K92_09535</name>
</gene>
<feature type="compositionally biased region" description="Low complexity" evidence="1">
    <location>
        <begin position="252"/>
        <end position="266"/>
    </location>
</feature>
<comment type="caution">
    <text evidence="2">The sequence shown here is derived from an EMBL/GenBank/DDBJ whole genome shotgun (WGS) entry which is preliminary data.</text>
</comment>
<evidence type="ECO:0000256" key="1">
    <source>
        <dbReference type="SAM" id="MobiDB-lite"/>
    </source>
</evidence>
<protein>
    <submittedName>
        <fullName evidence="2">DUF1631 family protein</fullName>
    </submittedName>
</protein>
<reference evidence="2 3" key="1">
    <citation type="submission" date="2019-10" db="EMBL/GenBank/DDBJ databases">
        <title>Halotolerant bacteria associated to Saharan-endemic halophytes Stipa tenacissima L. and Atriplex halimus L mitigate salt stress and promote growth of tomato plants.</title>
        <authorList>
            <person name="Dif G."/>
        </authorList>
    </citation>
    <scope>NUCLEOTIDE SEQUENCE [LARGE SCALE GENOMIC DNA]</scope>
    <source>
        <strain evidence="2 3">IS26</strain>
    </source>
</reference>
<feature type="region of interest" description="Disordered" evidence="1">
    <location>
        <begin position="299"/>
        <end position="326"/>
    </location>
</feature>
<dbReference type="Proteomes" id="UP000449004">
    <property type="component" value="Unassembled WGS sequence"/>
</dbReference>
<proteinExistence type="predicted"/>
<dbReference type="AlphaFoldDB" id="A0A7V7YGK3"/>
<sequence>MSAPAPSSSQPDMTRFADVAAPPRVRRLLAALHGLAVQTLTAPLKLTIVELERELFRDAERARNSQIQADIFAQARQLHEVNAQFGPRFLEAVAVSLASLRGPRHTQRIVPTEVSVSATALTLVNDTDVDRDIVLVDIIRREAQRSATALQLLGQRFGVLAAGPAFDVDDLPFGPQALCRIVRELGEDFALGLETQLALYRVFDRQLLERLGELLERANILLAHEGVLPGLVYTPYLARSATTRRIITGPERGLPGARGGAAARPLTGWNGSAPSTGWAAMTEQAMALATASAAPDGTAPIGDAAAAPPTASASVSAPSAPTSPAAADLGAPAMSALHQLLGAARQAHAAGAVPGGAALAAQAVGASAQPVATPTENAFLAPEAPPALAVPADAVHATLARLQGQAVAPGGARRSMADLHNALLAQVRAEHGAQASLTVKDSDTFDLLDMLYGQIQREVRPEAVAADLLTRLQVPVARAALSDPAFFVRDQHPARELLNAVAEAGANWLGEEDVDPQLVQKLGHAVDQVVNEYDGDVAVFDTANEEIQQHFRTLAHKAELAERRHVEAARGKERLEAAKQQASTSIEQLCAQAAPPRFVQALLKQAWSDVLTLTLLRNGETSPQWQQRQQETARIAEVTCLAPGMAERDDVLGQQVESALLQVGYHQDEAAAIARRLSTPGGEDDSSSRTELTARLRARTRLGEQADASDPRKVAPLARSTAEDDCYRQLRTLPFGTWFEFTTNQQGDVRRQRLSWYSLITDNALFVNQRGQKVGEYSLDALSRLMAHGQVRIVTEDKGRLIDRAWQATLRTLRSLAGTPAESTE</sequence>
<dbReference type="Pfam" id="PF07793">
    <property type="entry name" value="DUF1631"/>
    <property type="match status" value="1"/>
</dbReference>
<feature type="compositionally biased region" description="Basic and acidic residues" evidence="1">
    <location>
        <begin position="701"/>
        <end position="713"/>
    </location>
</feature>
<dbReference type="InterPro" id="IPR012434">
    <property type="entry name" value="DUF1631"/>
</dbReference>
<evidence type="ECO:0000313" key="2">
    <source>
        <dbReference type="EMBL" id="KAB7630595.1"/>
    </source>
</evidence>
<organism evidence="2 3">
    <name type="scientific">Stenotrophomonas rhizophila</name>
    <dbReference type="NCBI Taxonomy" id="216778"/>
    <lineage>
        <taxon>Bacteria</taxon>
        <taxon>Pseudomonadati</taxon>
        <taxon>Pseudomonadota</taxon>
        <taxon>Gammaproteobacteria</taxon>
        <taxon>Lysobacterales</taxon>
        <taxon>Lysobacteraceae</taxon>
        <taxon>Stenotrophomonas</taxon>
    </lineage>
</organism>